<organism evidence="18">
    <name type="scientific">Vannella robusta</name>
    <dbReference type="NCBI Taxonomy" id="1487602"/>
    <lineage>
        <taxon>Eukaryota</taxon>
        <taxon>Amoebozoa</taxon>
        <taxon>Discosea</taxon>
        <taxon>Flabellinia</taxon>
        <taxon>Vannellidae</taxon>
        <taxon>Vannella</taxon>
    </lineage>
</organism>
<dbReference type="GO" id="GO:0003924">
    <property type="term" value="F:GTPase activity"/>
    <property type="evidence" value="ECO:0007669"/>
    <property type="project" value="InterPro"/>
</dbReference>
<dbReference type="SMART" id="SM00184">
    <property type="entry name" value="RING"/>
    <property type="match status" value="1"/>
</dbReference>
<dbReference type="SUPFAM" id="SSF57850">
    <property type="entry name" value="RING/U-box"/>
    <property type="match status" value="1"/>
</dbReference>
<dbReference type="Pfam" id="PF00643">
    <property type="entry name" value="zf-B_box"/>
    <property type="match status" value="1"/>
</dbReference>
<dbReference type="InterPro" id="IPR006689">
    <property type="entry name" value="Small_GTPase_ARF/SAR"/>
</dbReference>
<dbReference type="NCBIfam" id="TIGR00231">
    <property type="entry name" value="small_GTP"/>
    <property type="match status" value="1"/>
</dbReference>
<dbReference type="Pfam" id="PF00025">
    <property type="entry name" value="Arf"/>
    <property type="match status" value="1"/>
</dbReference>
<evidence type="ECO:0000256" key="1">
    <source>
        <dbReference type="ARBA" id="ARBA00004555"/>
    </source>
</evidence>
<evidence type="ECO:0000259" key="17">
    <source>
        <dbReference type="PROSITE" id="PS50119"/>
    </source>
</evidence>
<comment type="subcellular location">
    <subcellularLocation>
        <location evidence="1">Golgi apparatus</location>
    </subcellularLocation>
</comment>
<keyword evidence="6" id="KW-0862">Zinc</keyword>
<dbReference type="SUPFAM" id="SSF57845">
    <property type="entry name" value="B-box zinc-binding domain"/>
    <property type="match status" value="1"/>
</dbReference>
<evidence type="ECO:0000256" key="15">
    <source>
        <dbReference type="SAM" id="SignalP"/>
    </source>
</evidence>
<feature type="binding site" evidence="12">
    <location>
        <begin position="358"/>
        <end position="361"/>
    </location>
    <ligand>
        <name>GTP</name>
        <dbReference type="ChEBI" id="CHEBI:37565"/>
    </ligand>
</feature>
<dbReference type="SMART" id="SM00175">
    <property type="entry name" value="RAB"/>
    <property type="match status" value="1"/>
</dbReference>
<keyword evidence="7" id="KW-0931">ER-Golgi transport</keyword>
<keyword evidence="8" id="KW-0813">Transport</keyword>
<dbReference type="Gene3D" id="3.40.50.300">
    <property type="entry name" value="P-loop containing nucleotide triphosphate hydrolases"/>
    <property type="match status" value="1"/>
</dbReference>
<dbReference type="FunFam" id="3.40.50.300:FF:000412">
    <property type="entry name" value="ADP-ribosylation factor 1"/>
    <property type="match status" value="1"/>
</dbReference>
<evidence type="ECO:0000256" key="10">
    <source>
        <dbReference type="ARBA" id="ARBA00023134"/>
    </source>
</evidence>
<dbReference type="PROSITE" id="PS50089">
    <property type="entry name" value="ZF_RING_2"/>
    <property type="match status" value="1"/>
</dbReference>
<feature type="binding site" evidence="12">
    <location>
        <position position="302"/>
    </location>
    <ligand>
        <name>GTP</name>
        <dbReference type="ChEBI" id="CHEBI:37565"/>
    </ligand>
</feature>
<dbReference type="SUPFAM" id="SSF52540">
    <property type="entry name" value="P-loop containing nucleoside triphosphate hydrolases"/>
    <property type="match status" value="1"/>
</dbReference>
<dbReference type="CDD" id="cd00878">
    <property type="entry name" value="Arf_Arl"/>
    <property type="match status" value="1"/>
</dbReference>
<dbReference type="Gene3D" id="3.30.160.60">
    <property type="entry name" value="Classic Zinc Finger"/>
    <property type="match status" value="1"/>
</dbReference>
<evidence type="ECO:0000259" key="16">
    <source>
        <dbReference type="PROSITE" id="PS50089"/>
    </source>
</evidence>
<dbReference type="GO" id="GO:0005794">
    <property type="term" value="C:Golgi apparatus"/>
    <property type="evidence" value="ECO:0007669"/>
    <property type="project" value="UniProtKB-SubCell"/>
</dbReference>
<keyword evidence="4 12" id="KW-0547">Nucleotide-binding</keyword>
<evidence type="ECO:0000256" key="5">
    <source>
        <dbReference type="ARBA" id="ARBA00022771"/>
    </source>
</evidence>
<evidence type="ECO:0000256" key="2">
    <source>
        <dbReference type="ARBA" id="ARBA00010290"/>
    </source>
</evidence>
<dbReference type="InterPro" id="IPR000315">
    <property type="entry name" value="Znf_B-box"/>
</dbReference>
<evidence type="ECO:0000313" key="18">
    <source>
        <dbReference type="EMBL" id="CAE2234492.1"/>
    </source>
</evidence>
<keyword evidence="10 12" id="KW-0342">GTP-binding</keyword>
<dbReference type="PROSITE" id="PS51419">
    <property type="entry name" value="RAB"/>
    <property type="match status" value="1"/>
</dbReference>
<dbReference type="GO" id="GO:0015031">
    <property type="term" value="P:protein transport"/>
    <property type="evidence" value="ECO:0007669"/>
    <property type="project" value="UniProtKB-KW"/>
</dbReference>
<feature type="chain" id="PRO_5030555830" evidence="15">
    <location>
        <begin position="23"/>
        <end position="412"/>
    </location>
</feature>
<dbReference type="PANTHER" id="PTHR11711">
    <property type="entry name" value="ADP RIBOSYLATION FACTOR-RELATED"/>
    <property type="match status" value="1"/>
</dbReference>
<dbReference type="Gene3D" id="3.30.40.10">
    <property type="entry name" value="Zinc/RING finger domain, C3HC4 (zinc finger)"/>
    <property type="match status" value="1"/>
</dbReference>
<keyword evidence="8" id="KW-0653">Protein transport</keyword>
<dbReference type="InterPro" id="IPR013083">
    <property type="entry name" value="Znf_RING/FYVE/PHD"/>
</dbReference>
<comment type="similarity">
    <text evidence="2">Belongs to the small GTPase superfamily. Arf family.</text>
</comment>
<keyword evidence="15" id="KW-0732">Signal</keyword>
<evidence type="ECO:0000256" key="7">
    <source>
        <dbReference type="ARBA" id="ARBA00022892"/>
    </source>
</evidence>
<sequence length="412" mass="46023">MWKMDCISLLSLLMKVECPACSQPFNSTCYPVQLPCGHIYCIHCVKNTCADFEAESILCPACGDVSPAPESMVSLEGHEIILDLLKDPPKLKPEVECSECDEKCLNSCSDCPDKPPLCTRCFELMHQTAKRKTHKLGPLVARQICGIHDKPMELICNTCNTPICQLCVISGSHKNHKVAVPGDISNYTIKLPHVIATLEREYALSRQDLLEKQVHLVRQEQQIEAIKEANMCSDPIEFVLKYSHLVPTESKILMVGLDGSGKTTLLYRICLEQSICTVPTIGFNVETVSHQNNKLTIWDVGGQEKIRPLWRHYYGGTQGIIFVIDSSSHDRIIEAKDELTRLLFDEGMRYVPLLIFANKQDLFTSLSSDEVAQLLDLSKFPLLQYSVQSICATSGEGISDGLHWLCSAINSH</sequence>
<feature type="binding site" evidence="13">
    <location>
        <position position="263"/>
    </location>
    <ligand>
        <name>Mg(2+)</name>
        <dbReference type="ChEBI" id="CHEBI:18420"/>
    </ligand>
</feature>
<dbReference type="GO" id="GO:0030010">
    <property type="term" value="P:establishment of cell polarity"/>
    <property type="evidence" value="ECO:0007669"/>
    <property type="project" value="UniProtKB-ARBA"/>
</dbReference>
<keyword evidence="9" id="KW-0333">Golgi apparatus</keyword>
<evidence type="ECO:0000256" key="8">
    <source>
        <dbReference type="ARBA" id="ARBA00022927"/>
    </source>
</evidence>
<dbReference type="AlphaFoldDB" id="A0A7S4MPN5"/>
<feature type="domain" description="B box-type" evidence="17">
    <location>
        <begin position="140"/>
        <end position="181"/>
    </location>
</feature>
<dbReference type="CDD" id="cd19756">
    <property type="entry name" value="Bbox2"/>
    <property type="match status" value="1"/>
</dbReference>
<dbReference type="InterPro" id="IPR024156">
    <property type="entry name" value="Small_GTPase_ARF"/>
</dbReference>
<evidence type="ECO:0000256" key="11">
    <source>
        <dbReference type="ARBA" id="ARBA00059050"/>
    </source>
</evidence>
<keyword evidence="3 13" id="KW-0479">Metal-binding</keyword>
<evidence type="ECO:0000256" key="9">
    <source>
        <dbReference type="ARBA" id="ARBA00023034"/>
    </source>
</evidence>
<feature type="domain" description="RING-type" evidence="16">
    <location>
        <begin position="18"/>
        <end position="62"/>
    </location>
</feature>
<comment type="function">
    <text evidence="11">GTP-binding protein that may be involved in protein trafficking. May modulate vesicle budding and uncoating within the Golgi apparatus.</text>
</comment>
<evidence type="ECO:0000256" key="3">
    <source>
        <dbReference type="ARBA" id="ARBA00022723"/>
    </source>
</evidence>
<gene>
    <name evidence="18" type="ORF">VSP0166_LOCUS14793</name>
</gene>
<dbReference type="PROSITE" id="PS51417">
    <property type="entry name" value="ARF"/>
    <property type="match status" value="1"/>
</dbReference>
<dbReference type="InterPro" id="IPR017907">
    <property type="entry name" value="Znf_RING_CS"/>
</dbReference>
<evidence type="ECO:0000256" key="13">
    <source>
        <dbReference type="PIRSR" id="PIRSR606689-2"/>
    </source>
</evidence>
<evidence type="ECO:0000256" key="14">
    <source>
        <dbReference type="PROSITE-ProRule" id="PRU00024"/>
    </source>
</evidence>
<feature type="binding site" evidence="12">
    <location>
        <begin position="256"/>
        <end position="263"/>
    </location>
    <ligand>
        <name>GTP</name>
        <dbReference type="ChEBI" id="CHEBI:37565"/>
    </ligand>
</feature>
<keyword evidence="5 14" id="KW-0863">Zinc-finger</keyword>
<dbReference type="PROSITE" id="PS00518">
    <property type="entry name" value="ZF_RING_1"/>
    <property type="match status" value="1"/>
</dbReference>
<dbReference type="InterPro" id="IPR027417">
    <property type="entry name" value="P-loop_NTPase"/>
</dbReference>
<dbReference type="GO" id="GO:0016192">
    <property type="term" value="P:vesicle-mediated transport"/>
    <property type="evidence" value="ECO:0007669"/>
    <property type="project" value="UniProtKB-KW"/>
</dbReference>
<reference evidence="18" key="1">
    <citation type="submission" date="2021-01" db="EMBL/GenBank/DDBJ databases">
        <authorList>
            <person name="Corre E."/>
            <person name="Pelletier E."/>
            <person name="Niang G."/>
            <person name="Scheremetjew M."/>
            <person name="Finn R."/>
            <person name="Kale V."/>
            <person name="Holt S."/>
            <person name="Cochrane G."/>
            <person name="Meng A."/>
            <person name="Brown T."/>
            <person name="Cohen L."/>
        </authorList>
    </citation>
    <scope>NUCLEOTIDE SEQUENCE</scope>
    <source>
        <strain evidence="18">DIVA3 518/3/11/1/6</strain>
    </source>
</reference>
<accession>A0A7S4MPN5</accession>
<proteinExistence type="inferred from homology"/>
<dbReference type="PRINTS" id="PR00328">
    <property type="entry name" value="SAR1GTPBP"/>
</dbReference>
<dbReference type="InterPro" id="IPR001841">
    <property type="entry name" value="Znf_RING"/>
</dbReference>
<evidence type="ECO:0000256" key="4">
    <source>
        <dbReference type="ARBA" id="ARBA00022741"/>
    </source>
</evidence>
<protein>
    <submittedName>
        <fullName evidence="18">Uncharacterized protein</fullName>
    </submittedName>
</protein>
<dbReference type="InterPro" id="IPR005225">
    <property type="entry name" value="Small_GTP-bd"/>
</dbReference>
<dbReference type="SMART" id="SM00336">
    <property type="entry name" value="BBOX"/>
    <property type="match status" value="2"/>
</dbReference>
<dbReference type="SMART" id="SM00177">
    <property type="entry name" value="ARF"/>
    <property type="match status" value="1"/>
</dbReference>
<dbReference type="EMBL" id="HBKP01021021">
    <property type="protein sequence ID" value="CAE2234492.1"/>
    <property type="molecule type" value="Transcribed_RNA"/>
</dbReference>
<feature type="binding site" evidence="13">
    <location>
        <position position="280"/>
    </location>
    <ligand>
        <name>Mg(2+)</name>
        <dbReference type="ChEBI" id="CHEBI:18420"/>
    </ligand>
</feature>
<dbReference type="GO" id="GO:0008270">
    <property type="term" value="F:zinc ion binding"/>
    <property type="evidence" value="ECO:0007669"/>
    <property type="project" value="UniProtKB-KW"/>
</dbReference>
<keyword evidence="13" id="KW-0460">Magnesium</keyword>
<evidence type="ECO:0000256" key="12">
    <source>
        <dbReference type="PIRSR" id="PIRSR606689-1"/>
    </source>
</evidence>
<name>A0A7S4MPN5_9EUKA</name>
<dbReference type="PROSITE" id="PS50119">
    <property type="entry name" value="ZF_BBOX"/>
    <property type="match status" value="1"/>
</dbReference>
<feature type="signal peptide" evidence="15">
    <location>
        <begin position="1"/>
        <end position="22"/>
    </location>
</feature>
<dbReference type="GO" id="GO:0005525">
    <property type="term" value="F:GTP binding"/>
    <property type="evidence" value="ECO:0007669"/>
    <property type="project" value="UniProtKB-KW"/>
</dbReference>
<evidence type="ECO:0000256" key="6">
    <source>
        <dbReference type="ARBA" id="ARBA00022833"/>
    </source>
</evidence>
<dbReference type="SMART" id="SM00178">
    <property type="entry name" value="SAR"/>
    <property type="match status" value="1"/>
</dbReference>